<evidence type="ECO:0000313" key="2">
    <source>
        <dbReference type="Proteomes" id="UP000293925"/>
    </source>
</evidence>
<keyword evidence="2" id="KW-1185">Reference proteome</keyword>
<dbReference type="EMBL" id="SJSO01000016">
    <property type="protein sequence ID" value="TCD23402.1"/>
    <property type="molecule type" value="Genomic_DNA"/>
</dbReference>
<gene>
    <name evidence="1" type="ORF">EZ456_17510</name>
</gene>
<evidence type="ECO:0008006" key="3">
    <source>
        <dbReference type="Google" id="ProtNLM"/>
    </source>
</evidence>
<dbReference type="AlphaFoldDB" id="A0A4R0PUZ8"/>
<sequence>MITRPELQYKNILYIGVKFYYYHQQLIDKLEDTYGARVDYFPERDTSILYGIINRLSPSRLEAYQEFHYRKILGEIIGKKFDYFLVIRGFKMPLWFVKKIKALNPGLKLINYQWDSNTNSPFINLPPQYNILPEFDVKLSFDYKDVADHAQLGYSATFYTDEIKELGEKTNNENFKYDLFYFGSYLPERYVGLLKFMEFAKKHKYSVKFHFYMPIRYFIIERLKGVKIDWKLIKFRKMSRTDYITNLSKSKTIIDVSNTKQSGMAMRVLDALGSGKKVITTNKWVTKDSIYDPRQIAVIDIEDIRLSDGFIKDNTYLPRKAEFNLDRWIERIFIESFEDPKVKAGTDDINITKQFSK</sequence>
<accession>A0A4R0PUZ8</accession>
<organism evidence="1 2">
    <name type="scientific">Pedobacter psychrodurus</name>
    <dbReference type="NCBI Taxonomy" id="2530456"/>
    <lineage>
        <taxon>Bacteria</taxon>
        <taxon>Pseudomonadati</taxon>
        <taxon>Bacteroidota</taxon>
        <taxon>Sphingobacteriia</taxon>
        <taxon>Sphingobacteriales</taxon>
        <taxon>Sphingobacteriaceae</taxon>
        <taxon>Pedobacter</taxon>
    </lineage>
</organism>
<comment type="caution">
    <text evidence="1">The sequence shown here is derived from an EMBL/GenBank/DDBJ whole genome shotgun (WGS) entry which is preliminary data.</text>
</comment>
<dbReference type="OrthoDB" id="3251881at2"/>
<dbReference type="RefSeq" id="WP_131532371.1">
    <property type="nucleotide sequence ID" value="NZ_SJSO01000016.1"/>
</dbReference>
<evidence type="ECO:0000313" key="1">
    <source>
        <dbReference type="EMBL" id="TCD23402.1"/>
    </source>
</evidence>
<dbReference type="Proteomes" id="UP000293925">
    <property type="component" value="Unassembled WGS sequence"/>
</dbReference>
<name>A0A4R0PUZ8_9SPHI</name>
<reference evidence="1 2" key="1">
    <citation type="submission" date="2019-02" db="EMBL/GenBank/DDBJ databases">
        <title>Pedobacter sp. RP-3-21 sp. nov., isolated from Arctic soil.</title>
        <authorList>
            <person name="Dahal R.H."/>
        </authorList>
    </citation>
    <scope>NUCLEOTIDE SEQUENCE [LARGE SCALE GENOMIC DNA]</scope>
    <source>
        <strain evidence="1 2">RP-3-21</strain>
    </source>
</reference>
<protein>
    <recommendedName>
        <fullName evidence="3">Lipopolysaccharide biosynthesis protein</fullName>
    </recommendedName>
</protein>
<proteinExistence type="predicted"/>